<proteinExistence type="predicted"/>
<name>A0A0B1SL83_OESDE</name>
<dbReference type="Proteomes" id="UP000053660">
    <property type="component" value="Unassembled WGS sequence"/>
</dbReference>
<sequence>MHLSSPHTSGERYFCDHCDAMMDHDTESCPHRTRPKPDVPKIEVSEAPSAKVEEVTETPSSEEFCEFCSEYGHDTFSCPSFQLRRRASKSS</sequence>
<keyword evidence="3" id="KW-1185">Reference proteome</keyword>
<organism evidence="2 3">
    <name type="scientific">Oesophagostomum dentatum</name>
    <name type="common">Nodular worm</name>
    <dbReference type="NCBI Taxonomy" id="61180"/>
    <lineage>
        <taxon>Eukaryota</taxon>
        <taxon>Metazoa</taxon>
        <taxon>Ecdysozoa</taxon>
        <taxon>Nematoda</taxon>
        <taxon>Chromadorea</taxon>
        <taxon>Rhabditida</taxon>
        <taxon>Rhabditina</taxon>
        <taxon>Rhabditomorpha</taxon>
        <taxon>Strongyloidea</taxon>
        <taxon>Strongylidae</taxon>
        <taxon>Oesophagostomum</taxon>
    </lineage>
</organism>
<reference evidence="2 3" key="1">
    <citation type="submission" date="2014-03" db="EMBL/GenBank/DDBJ databases">
        <title>Draft genome of the hookworm Oesophagostomum dentatum.</title>
        <authorList>
            <person name="Mitreva M."/>
        </authorList>
    </citation>
    <scope>NUCLEOTIDE SEQUENCE [LARGE SCALE GENOMIC DNA]</scope>
    <source>
        <strain evidence="2 3">OD-Hann</strain>
    </source>
</reference>
<protein>
    <recommendedName>
        <fullName evidence="4">Zinc knuckle</fullName>
    </recommendedName>
</protein>
<evidence type="ECO:0000313" key="2">
    <source>
        <dbReference type="EMBL" id="KHJ84297.1"/>
    </source>
</evidence>
<gene>
    <name evidence="2" type="ORF">OESDEN_15993</name>
</gene>
<evidence type="ECO:0000313" key="3">
    <source>
        <dbReference type="Proteomes" id="UP000053660"/>
    </source>
</evidence>
<dbReference type="AlphaFoldDB" id="A0A0B1SL83"/>
<dbReference type="EMBL" id="KN569227">
    <property type="protein sequence ID" value="KHJ84297.1"/>
    <property type="molecule type" value="Genomic_DNA"/>
</dbReference>
<evidence type="ECO:0008006" key="4">
    <source>
        <dbReference type="Google" id="ProtNLM"/>
    </source>
</evidence>
<evidence type="ECO:0000256" key="1">
    <source>
        <dbReference type="SAM" id="MobiDB-lite"/>
    </source>
</evidence>
<feature type="region of interest" description="Disordered" evidence="1">
    <location>
        <begin position="28"/>
        <end position="56"/>
    </location>
</feature>
<feature type="compositionally biased region" description="Basic and acidic residues" evidence="1">
    <location>
        <begin position="28"/>
        <end position="44"/>
    </location>
</feature>
<accession>A0A0B1SL83</accession>